<dbReference type="InterPro" id="IPR023996">
    <property type="entry name" value="TonB-dep_OMP_SusC/RagA"/>
</dbReference>
<evidence type="ECO:0000259" key="8">
    <source>
        <dbReference type="Pfam" id="PF07660"/>
    </source>
</evidence>
<evidence type="ECO:0000259" key="9">
    <source>
        <dbReference type="Pfam" id="PF07715"/>
    </source>
</evidence>
<evidence type="ECO:0000313" key="10">
    <source>
        <dbReference type="EMBL" id="MBC5620768.1"/>
    </source>
</evidence>
<dbReference type="Gene3D" id="2.170.130.10">
    <property type="entry name" value="TonB-dependent receptor, plug domain"/>
    <property type="match status" value="1"/>
</dbReference>
<dbReference type="InterPro" id="IPR008969">
    <property type="entry name" value="CarboxyPept-like_regulatory"/>
</dbReference>
<dbReference type="InterPro" id="IPR012910">
    <property type="entry name" value="Plug_dom"/>
</dbReference>
<dbReference type="PROSITE" id="PS52016">
    <property type="entry name" value="TONB_DEPENDENT_REC_3"/>
    <property type="match status" value="1"/>
</dbReference>
<gene>
    <name evidence="10" type="ORF">H8S64_06625</name>
</gene>
<dbReference type="RefSeq" id="WP_186975431.1">
    <property type="nucleotide sequence ID" value="NZ_JACOOH010000002.1"/>
</dbReference>
<dbReference type="Pfam" id="PF07660">
    <property type="entry name" value="STN"/>
    <property type="match status" value="1"/>
</dbReference>
<dbReference type="InterPro" id="IPR011662">
    <property type="entry name" value="Secretin/TonB_short_N"/>
</dbReference>
<keyword evidence="5 7" id="KW-0472">Membrane</keyword>
<dbReference type="InterPro" id="IPR037066">
    <property type="entry name" value="Plug_dom_sf"/>
</dbReference>
<dbReference type="InterPro" id="IPR023997">
    <property type="entry name" value="TonB-dep_OMP_SusC/RagA_CS"/>
</dbReference>
<protein>
    <submittedName>
        <fullName evidence="10">SusC/RagA family TonB-linked outer membrane protein</fullName>
    </submittedName>
</protein>
<comment type="similarity">
    <text evidence="7">Belongs to the TonB-dependent receptor family.</text>
</comment>
<keyword evidence="6 7" id="KW-0998">Cell outer membrane</keyword>
<dbReference type="Gene3D" id="2.40.170.20">
    <property type="entry name" value="TonB-dependent receptor, beta-barrel domain"/>
    <property type="match status" value="1"/>
</dbReference>
<name>A0ABR7CYM4_9BACT</name>
<keyword evidence="3 7" id="KW-1134">Transmembrane beta strand</keyword>
<evidence type="ECO:0000256" key="3">
    <source>
        <dbReference type="ARBA" id="ARBA00022452"/>
    </source>
</evidence>
<dbReference type="Gene3D" id="2.60.40.1120">
    <property type="entry name" value="Carboxypeptidase-like, regulatory domain"/>
    <property type="match status" value="1"/>
</dbReference>
<keyword evidence="2 7" id="KW-0813">Transport</keyword>
<dbReference type="Gene3D" id="3.55.50.30">
    <property type="match status" value="1"/>
</dbReference>
<evidence type="ECO:0000256" key="6">
    <source>
        <dbReference type="ARBA" id="ARBA00023237"/>
    </source>
</evidence>
<dbReference type="SUPFAM" id="SSF56935">
    <property type="entry name" value="Porins"/>
    <property type="match status" value="1"/>
</dbReference>
<proteinExistence type="inferred from homology"/>
<dbReference type="Pfam" id="PF07715">
    <property type="entry name" value="Plug"/>
    <property type="match status" value="1"/>
</dbReference>
<dbReference type="Proteomes" id="UP000646484">
    <property type="component" value="Unassembled WGS sequence"/>
</dbReference>
<feature type="domain" description="TonB-dependent receptor plug" evidence="9">
    <location>
        <begin position="211"/>
        <end position="334"/>
    </location>
</feature>
<comment type="caution">
    <text evidence="10">The sequence shown here is derived from an EMBL/GenBank/DDBJ whole genome shotgun (WGS) entry which is preliminary data.</text>
</comment>
<dbReference type="SUPFAM" id="SSF49464">
    <property type="entry name" value="Carboxypeptidase regulatory domain-like"/>
    <property type="match status" value="1"/>
</dbReference>
<feature type="domain" description="Secretin/TonB short N-terminal" evidence="8">
    <location>
        <begin position="58"/>
        <end position="108"/>
    </location>
</feature>
<dbReference type="NCBIfam" id="TIGR04056">
    <property type="entry name" value="OMP_RagA_SusC"/>
    <property type="match status" value="1"/>
</dbReference>
<evidence type="ECO:0000256" key="4">
    <source>
        <dbReference type="ARBA" id="ARBA00022692"/>
    </source>
</evidence>
<dbReference type="InterPro" id="IPR036942">
    <property type="entry name" value="Beta-barrel_TonB_sf"/>
</dbReference>
<comment type="subcellular location">
    <subcellularLocation>
        <location evidence="1 7">Cell outer membrane</location>
        <topology evidence="1 7">Multi-pass membrane protein</topology>
    </subcellularLocation>
</comment>
<evidence type="ECO:0000256" key="1">
    <source>
        <dbReference type="ARBA" id="ARBA00004571"/>
    </source>
</evidence>
<dbReference type="NCBIfam" id="TIGR04057">
    <property type="entry name" value="SusC_RagA_signa"/>
    <property type="match status" value="1"/>
</dbReference>
<sequence length="1108" mass="125370">MKKIFNVVGKRRFLFLLFLVFTTQISLNAYSQGKSLTFSLKNATLKEIINEIRKLSDYDFVYRDVNLEAFKRRDVSYKDAAIDAVLTDCLRGTGLAYEINGKTIIIRKESPKEENQKMKTVTGKVTDERGEVLPGVTIMIKGTALGTATDADGNYKLNVPAEGEQVLSFSFVGMKTREIAVAGKTKIDVKMEEDSETLDDVVVTGIFTKAKESYTGAVTSVSAKELKMYKGQNLLATLRNIDPSINVVMDNALGSNPNVVPEINIRGNSSLPMSVEELNQQASKQLNAPLVIMDGFEISLQKLMDFNDEEIESINILKDASATAIYGSRGANGVIVVTTKAPQGGKLRIYAQGGLNIEIPDLSSYDMLNARDKLELERIVGLYDDEEDVTRDRKLKELYNTLYSDVLRGVDTYWLSEPVRTGIGQKYNLRLEGGGDAFRWGANLSYNTIQGAMKASERNTFSGSVTLSYTLKNVIFKNQTIIDINKGVESKYGTFSDYVNMNPYYRTKDENGQYIKTYKEKGLNIPNPLYDANLNTINEKKYTTITNNFSIEWNIANALKLRAQLGLQKQTNTSDYYLPADHTEFDTYNGSDSYFRKGKYVYGTGEDMNIDGNATLSYSKVFAEKHQVYAGFDYSISQRKNHFYEFTVEGFSDEKLDFLSNALQYEKNGVPKGTEELSRRIGFTGNVNYIYDNRYFADFSYRVDGSSLFGTKNKFAPFWSAGIGWNVHNESFLRDHRVVNTLRVRGSYGETGSQQFSSYQALSTFNYYTGKRYIIWNGAELMGLGNEKLKWQVTKQINGGVEVGLFDNRVSASFDIYNKKTSNLLSQMDLPLANGFSSFVDNVGEVKNVGYEVMLSGYLMRNTQQEIIWSVTTKLAYNKDEITKLSAAIKRQTELYKAQDVDVNQLLYEGYSKNSIWAVPSLGIDPSTGAEIFLDKNGNITEKWNPSDKRYFGVSEPKYRGNLSSLFSWKDLSVNLSFAFQWGGQQYNETLLSKVEVTDATIYKNNVDKRVYKNRWQKAGEIKEFKGYGSSKTRASSRFVMDDKVFQFQSASVQYRWHSDYLLKKWSIETINIGANMSDIFYISSIKRERGTSYPFARRVALTLSLMF</sequence>
<evidence type="ECO:0000313" key="11">
    <source>
        <dbReference type="Proteomes" id="UP000646484"/>
    </source>
</evidence>
<reference evidence="10 11" key="1">
    <citation type="submission" date="2020-08" db="EMBL/GenBank/DDBJ databases">
        <title>Genome public.</title>
        <authorList>
            <person name="Liu C."/>
            <person name="Sun Q."/>
        </authorList>
    </citation>
    <scope>NUCLEOTIDE SEQUENCE [LARGE SCALE GENOMIC DNA]</scope>
    <source>
        <strain evidence="10 11">NSJ-56</strain>
    </source>
</reference>
<organism evidence="10 11">
    <name type="scientific">Butyricimonas hominis</name>
    <dbReference type="NCBI Taxonomy" id="2763032"/>
    <lineage>
        <taxon>Bacteria</taxon>
        <taxon>Pseudomonadati</taxon>
        <taxon>Bacteroidota</taxon>
        <taxon>Bacteroidia</taxon>
        <taxon>Bacteroidales</taxon>
        <taxon>Odoribacteraceae</taxon>
        <taxon>Butyricimonas</taxon>
    </lineage>
</organism>
<accession>A0ABR7CYM4</accession>
<keyword evidence="11" id="KW-1185">Reference proteome</keyword>
<keyword evidence="4 7" id="KW-0812">Transmembrane</keyword>
<dbReference type="EMBL" id="JACOOH010000002">
    <property type="protein sequence ID" value="MBC5620768.1"/>
    <property type="molecule type" value="Genomic_DNA"/>
</dbReference>
<evidence type="ECO:0000256" key="2">
    <source>
        <dbReference type="ARBA" id="ARBA00022448"/>
    </source>
</evidence>
<dbReference type="InterPro" id="IPR039426">
    <property type="entry name" value="TonB-dep_rcpt-like"/>
</dbReference>
<evidence type="ECO:0000256" key="5">
    <source>
        <dbReference type="ARBA" id="ARBA00023136"/>
    </source>
</evidence>
<evidence type="ECO:0000256" key="7">
    <source>
        <dbReference type="PROSITE-ProRule" id="PRU01360"/>
    </source>
</evidence>
<dbReference type="Pfam" id="PF13715">
    <property type="entry name" value="CarbopepD_reg_2"/>
    <property type="match status" value="1"/>
</dbReference>